<dbReference type="PANTHER" id="PTHR42953">
    <property type="entry name" value="HIGH-AFFINITY ZINC UPTAKE SYSTEM PROTEIN ZNUA-RELATED"/>
    <property type="match status" value="1"/>
</dbReference>
<dbReference type="Gene3D" id="3.40.50.1980">
    <property type="entry name" value="Nitrogenase molybdenum iron protein domain"/>
    <property type="match status" value="2"/>
</dbReference>
<dbReference type="GO" id="GO:0046872">
    <property type="term" value="F:metal ion binding"/>
    <property type="evidence" value="ECO:0007669"/>
    <property type="project" value="InterPro"/>
</dbReference>
<dbReference type="GO" id="GO:0007155">
    <property type="term" value="P:cell adhesion"/>
    <property type="evidence" value="ECO:0007669"/>
    <property type="project" value="InterPro"/>
</dbReference>
<dbReference type="PRINTS" id="PR00691">
    <property type="entry name" value="ADHESINB"/>
</dbReference>
<evidence type="ECO:0000313" key="5">
    <source>
        <dbReference type="EMBL" id="CAG9608986.1"/>
    </source>
</evidence>
<dbReference type="RefSeq" id="WP_230497225.1">
    <property type="nucleotide sequence ID" value="NZ_CAKJTG010000014.1"/>
</dbReference>
<name>A0A9C7LAC6_9BACI</name>
<evidence type="ECO:0000256" key="1">
    <source>
        <dbReference type="ARBA" id="ARBA00022448"/>
    </source>
</evidence>
<keyword evidence="1 3" id="KW-0813">Transport</keyword>
<reference evidence="5" key="1">
    <citation type="submission" date="2021-10" db="EMBL/GenBank/DDBJ databases">
        <authorList>
            <person name="Criscuolo A."/>
        </authorList>
    </citation>
    <scope>NUCLEOTIDE SEQUENCE</scope>
    <source>
        <strain evidence="5">CIP111885</strain>
    </source>
</reference>
<evidence type="ECO:0000256" key="4">
    <source>
        <dbReference type="SAM" id="MobiDB-lite"/>
    </source>
</evidence>
<dbReference type="PANTHER" id="PTHR42953:SF8">
    <property type="entry name" value="ZINT DOMAIN-CONTAINING PROTEIN"/>
    <property type="match status" value="1"/>
</dbReference>
<dbReference type="PROSITE" id="PS51257">
    <property type="entry name" value="PROKAR_LIPOPROTEIN"/>
    <property type="match status" value="1"/>
</dbReference>
<dbReference type="EMBL" id="CAKJTG010000014">
    <property type="protein sequence ID" value="CAG9608986.1"/>
    <property type="molecule type" value="Genomic_DNA"/>
</dbReference>
<feature type="region of interest" description="Disordered" evidence="4">
    <location>
        <begin position="126"/>
        <end position="146"/>
    </location>
</feature>
<dbReference type="InterPro" id="IPR006128">
    <property type="entry name" value="Lipoprotein_PsaA-like"/>
</dbReference>
<dbReference type="PRINTS" id="PR00690">
    <property type="entry name" value="ADHESNFAMILY"/>
</dbReference>
<organism evidence="5 6">
    <name type="scientific">Pseudoneobacillus rhizosphaerae</name>
    <dbReference type="NCBI Taxonomy" id="2880968"/>
    <lineage>
        <taxon>Bacteria</taxon>
        <taxon>Bacillati</taxon>
        <taxon>Bacillota</taxon>
        <taxon>Bacilli</taxon>
        <taxon>Bacillales</taxon>
        <taxon>Bacillaceae</taxon>
        <taxon>Pseudoneobacillus</taxon>
    </lineage>
</organism>
<evidence type="ECO:0000256" key="3">
    <source>
        <dbReference type="RuleBase" id="RU003512"/>
    </source>
</evidence>
<dbReference type="InterPro" id="IPR050492">
    <property type="entry name" value="Bact_metal-bind_prot9"/>
</dbReference>
<dbReference type="Proteomes" id="UP000789845">
    <property type="component" value="Unassembled WGS sequence"/>
</dbReference>
<keyword evidence="2" id="KW-0732">Signal</keyword>
<dbReference type="InterPro" id="IPR006129">
    <property type="entry name" value="AdhesinB"/>
</dbReference>
<dbReference type="GO" id="GO:0030001">
    <property type="term" value="P:metal ion transport"/>
    <property type="evidence" value="ECO:0007669"/>
    <property type="project" value="InterPro"/>
</dbReference>
<dbReference type="SUPFAM" id="SSF53807">
    <property type="entry name" value="Helical backbone' metal receptor"/>
    <property type="match status" value="1"/>
</dbReference>
<feature type="compositionally biased region" description="Basic and acidic residues" evidence="4">
    <location>
        <begin position="127"/>
        <end position="146"/>
    </location>
</feature>
<comment type="similarity">
    <text evidence="3">Belongs to the bacterial solute-binding protein 9 family.</text>
</comment>
<comment type="caution">
    <text evidence="5">The sequence shown here is derived from an EMBL/GenBank/DDBJ whole genome shotgun (WGS) entry which is preliminary data.</text>
</comment>
<protein>
    <submittedName>
        <fullName evidence="5">High-affinity zinc uptake system binding-protein ZnuA</fullName>
    </submittedName>
</protein>
<proteinExistence type="inferred from homology"/>
<gene>
    <name evidence="5" type="primary">znuA</name>
    <name evidence="5" type="ORF">NEOCIP111885_02704</name>
</gene>
<sequence length="321" mass="36110">MKKAFILPILFLLLGSILVGCSEKKESTKESTNEDGTITVYTTVYPLQYFTERIAGNLVSVESIYPPGADEHTFEPSQRDMMNIADAEMFFYIGLGLEGFVEKTKTTLKNEDVDFISVGDKLILPESSHESEEEHDEEGHHHEHGDIDPHVWLDPIYAKELAIAIKDELVTKLPAEKELLENNLQQLVSELETLHTAFQSTIEGANHKEVIVSHAAFGYWEKRYGLKQLSISGISSASEPSQKDLEKIVKLAKEKDLKYILFEQNVSSKLGEIIQGELGAKALSLHNLATLTEKNVQDKETYFSLMNKNIESLKIALNEKK</sequence>
<dbReference type="Pfam" id="PF01297">
    <property type="entry name" value="ZnuA"/>
    <property type="match status" value="1"/>
</dbReference>
<dbReference type="InterPro" id="IPR006127">
    <property type="entry name" value="ZnuA-like"/>
</dbReference>
<evidence type="ECO:0000313" key="6">
    <source>
        <dbReference type="Proteomes" id="UP000789845"/>
    </source>
</evidence>
<evidence type="ECO:0000256" key="2">
    <source>
        <dbReference type="ARBA" id="ARBA00022729"/>
    </source>
</evidence>
<keyword evidence="6" id="KW-1185">Reference proteome</keyword>
<accession>A0A9C7LAC6</accession>
<dbReference type="AlphaFoldDB" id="A0A9C7LAC6"/>